<evidence type="ECO:0000313" key="2">
    <source>
        <dbReference type="Proteomes" id="UP000034588"/>
    </source>
</evidence>
<accession>A0A0G1VWU2</accession>
<evidence type="ECO:0000313" key="1">
    <source>
        <dbReference type="EMBL" id="KKW10800.1"/>
    </source>
</evidence>
<dbReference type="AlphaFoldDB" id="A0A0G1VWU2"/>
<protein>
    <submittedName>
        <fullName evidence="1">Uncharacterized protein</fullName>
    </submittedName>
</protein>
<proteinExistence type="predicted"/>
<name>A0A0G1VWU2_9BACT</name>
<organism evidence="1 2">
    <name type="scientific">Candidatus Gottesmanbacteria bacterium GW2011_GWB1_49_7</name>
    <dbReference type="NCBI Taxonomy" id="1618448"/>
    <lineage>
        <taxon>Bacteria</taxon>
        <taxon>Candidatus Gottesmaniibacteriota</taxon>
    </lineage>
</organism>
<sequence length="132" mass="15110">MSEELNSDQQRHVTRALLLKFQRALKMNINGTGTPVWKSVFFILDHLARGDFYGTIELRIMGCTVKDPRIVERTYKVDDMYRSIEDCRDLPPTESDLQVLSSSLQDISSFMSGNIPEPIHFVERKSKSDAVS</sequence>
<reference evidence="1 2" key="1">
    <citation type="journal article" date="2015" name="Nature">
        <title>rRNA introns, odd ribosomes, and small enigmatic genomes across a large radiation of phyla.</title>
        <authorList>
            <person name="Brown C.T."/>
            <person name="Hug L.A."/>
            <person name="Thomas B.C."/>
            <person name="Sharon I."/>
            <person name="Castelle C.J."/>
            <person name="Singh A."/>
            <person name="Wilkins M.J."/>
            <person name="Williams K.H."/>
            <person name="Banfield J.F."/>
        </authorList>
    </citation>
    <scope>NUCLEOTIDE SEQUENCE [LARGE SCALE GENOMIC DNA]</scope>
</reference>
<dbReference type="Proteomes" id="UP000034588">
    <property type="component" value="Unassembled WGS sequence"/>
</dbReference>
<dbReference type="EMBL" id="LCQD01000030">
    <property type="protein sequence ID" value="KKW10800.1"/>
    <property type="molecule type" value="Genomic_DNA"/>
</dbReference>
<comment type="caution">
    <text evidence="1">The sequence shown here is derived from an EMBL/GenBank/DDBJ whole genome shotgun (WGS) entry which is preliminary data.</text>
</comment>
<gene>
    <name evidence="1" type="ORF">UY48_C0030G0007</name>
</gene>